<dbReference type="OrthoDB" id="9779830at2"/>
<evidence type="ECO:0000313" key="6">
    <source>
        <dbReference type="EMBL" id="KAA0696979.1"/>
    </source>
</evidence>
<evidence type="ECO:0000256" key="3">
    <source>
        <dbReference type="ARBA" id="ARBA00022989"/>
    </source>
</evidence>
<reference evidence="6 7" key="1">
    <citation type="submission" date="2018-07" db="EMBL/GenBank/DDBJ databases">
        <title>Pseudomonas laoshanensis sp. nov., isolated from soil.</title>
        <authorList>
            <person name="Sun J."/>
            <person name="Yu L."/>
            <person name="Wang M."/>
            <person name="Zhang C."/>
        </authorList>
    </citation>
    <scope>NUCLEOTIDE SEQUENCE [LARGE SCALE GENOMIC DNA]</scope>
    <source>
        <strain evidence="6 7">Y22</strain>
    </source>
</reference>
<evidence type="ECO:0000256" key="4">
    <source>
        <dbReference type="ARBA" id="ARBA00023136"/>
    </source>
</evidence>
<dbReference type="GO" id="GO:0043213">
    <property type="term" value="P:bacteriocin transport"/>
    <property type="evidence" value="ECO:0007669"/>
    <property type="project" value="InterPro"/>
</dbReference>
<sequence>MMLFVSFSSAPEFEPAKPIVQATLVQLNSKSPATTQTDQSIAGEAQKTAAPQHEAEELKQEQQKQEEQAAEAREERAAEAAAAAAAAREQQQEEAEAQKQEQAEAQKEAEAEKAAEAAEARKADAAKKLAAEEAAKKKAADEAAKKQAAAEAAKKKAADEAKKKAAADAAKKAEADKAAQQRRDAEEAKARALAELLADETQYQQAQADEIGDEVAASFDDLIRRYVSEQWRRPPTARNGMVVEVVVSMLPTGQITDAVVARSSGDAGFDQSAVQAVRNVGRIPEMQQLSRDNPATFDRMYRKRTLRFKPEDLSF</sequence>
<evidence type="ECO:0000256" key="5">
    <source>
        <dbReference type="SAM" id="MobiDB-lite"/>
    </source>
</evidence>
<dbReference type="EMBL" id="QOVF01000001">
    <property type="protein sequence ID" value="KAA0696979.1"/>
    <property type="molecule type" value="Genomic_DNA"/>
</dbReference>
<gene>
    <name evidence="6" type="primary">tolA</name>
    <name evidence="6" type="ORF">DT594_00600</name>
</gene>
<feature type="compositionally biased region" description="Basic and acidic residues" evidence="5">
    <location>
        <begin position="152"/>
        <end position="189"/>
    </location>
</feature>
<keyword evidence="3" id="KW-1133">Transmembrane helix</keyword>
<protein>
    <submittedName>
        <fullName evidence="6">Cell envelope integrity protein TolA</fullName>
    </submittedName>
</protein>
<dbReference type="GO" id="GO:0016020">
    <property type="term" value="C:membrane"/>
    <property type="evidence" value="ECO:0007669"/>
    <property type="project" value="UniProtKB-SubCell"/>
</dbReference>
<dbReference type="Gene3D" id="3.30.1150.10">
    <property type="match status" value="1"/>
</dbReference>
<keyword evidence="4" id="KW-0472">Membrane</keyword>
<comment type="caution">
    <text evidence="6">The sequence shown here is derived from an EMBL/GenBank/DDBJ whole genome shotgun (WGS) entry which is preliminary data.</text>
</comment>
<dbReference type="InterPro" id="IPR014161">
    <property type="entry name" value="Tol-Pal_TolA"/>
</dbReference>
<dbReference type="NCBIfam" id="TIGR02794">
    <property type="entry name" value="tolA_full"/>
    <property type="match status" value="1"/>
</dbReference>
<dbReference type="Proteomes" id="UP000463138">
    <property type="component" value="Unassembled WGS sequence"/>
</dbReference>
<dbReference type="NCBIfam" id="TIGR01352">
    <property type="entry name" value="tonB_Cterm"/>
    <property type="match status" value="1"/>
</dbReference>
<dbReference type="AlphaFoldDB" id="A0A7V7GXT8"/>
<evidence type="ECO:0000313" key="7">
    <source>
        <dbReference type="Proteomes" id="UP000463138"/>
    </source>
</evidence>
<proteinExistence type="predicted"/>
<dbReference type="InterPro" id="IPR006260">
    <property type="entry name" value="TonB/TolA_C"/>
</dbReference>
<feature type="compositionally biased region" description="Basic and acidic residues" evidence="5">
    <location>
        <begin position="96"/>
        <end position="145"/>
    </location>
</feature>
<keyword evidence="2" id="KW-0812">Transmembrane</keyword>
<keyword evidence="7" id="KW-1185">Reference proteome</keyword>
<evidence type="ECO:0000256" key="2">
    <source>
        <dbReference type="ARBA" id="ARBA00022692"/>
    </source>
</evidence>
<dbReference type="GO" id="GO:0019534">
    <property type="term" value="F:toxin transmembrane transporter activity"/>
    <property type="evidence" value="ECO:0007669"/>
    <property type="project" value="InterPro"/>
</dbReference>
<name>A0A7V7GXT8_9GAMM</name>
<comment type="subcellular location">
    <subcellularLocation>
        <location evidence="1">Membrane</location>
        <topology evidence="1">Single-pass membrane protein</topology>
    </subcellularLocation>
</comment>
<organism evidence="6 7">
    <name type="scientific">Halopseudomonas laoshanensis</name>
    <dbReference type="NCBI Taxonomy" id="2268758"/>
    <lineage>
        <taxon>Bacteria</taxon>
        <taxon>Pseudomonadati</taxon>
        <taxon>Pseudomonadota</taxon>
        <taxon>Gammaproteobacteria</taxon>
        <taxon>Pseudomonadales</taxon>
        <taxon>Pseudomonadaceae</taxon>
        <taxon>Halopseudomonas</taxon>
    </lineage>
</organism>
<evidence type="ECO:0000256" key="1">
    <source>
        <dbReference type="ARBA" id="ARBA00004167"/>
    </source>
</evidence>
<dbReference type="SUPFAM" id="SSF74653">
    <property type="entry name" value="TolA/TonB C-terminal domain"/>
    <property type="match status" value="1"/>
</dbReference>
<feature type="compositionally biased region" description="Polar residues" evidence="5">
    <location>
        <begin position="30"/>
        <end position="40"/>
    </location>
</feature>
<feature type="compositionally biased region" description="Low complexity" evidence="5">
    <location>
        <begin position="79"/>
        <end position="89"/>
    </location>
</feature>
<accession>A0A7V7GXT8</accession>
<feature type="region of interest" description="Disordered" evidence="5">
    <location>
        <begin position="30"/>
        <end position="189"/>
    </location>
</feature>
<dbReference type="Pfam" id="PF13103">
    <property type="entry name" value="TonB_2"/>
    <property type="match status" value="1"/>
</dbReference>
<feature type="compositionally biased region" description="Basic and acidic residues" evidence="5">
    <location>
        <begin position="53"/>
        <end position="78"/>
    </location>
</feature>